<dbReference type="InterPro" id="IPR051454">
    <property type="entry name" value="RNA/ubiquinone_mod_enzymes"/>
</dbReference>
<name>A0A6N9TQT2_DISTH</name>
<proteinExistence type="predicted"/>
<evidence type="ECO:0000313" key="1">
    <source>
        <dbReference type="EMBL" id="NDY43632.1"/>
    </source>
</evidence>
<gene>
    <name evidence="1" type="ORF">G3N55_12390</name>
</gene>
<sequence length="298" mass="31980">MAAPTPERPASRPHASVASRPELLAPAGTLEAFHAALAEGADAVYVGLKTLNARALAANFTPAQVERLADTAHGLGRRLFVALNALVREDEVPELIRSLAALEAAGVDAVILQDLGAWHLARRHFPGLRLHASTLMAVHNGPGVRQAHAMGFARVVLAREMTLDEIRAAARAAPVETEVFVHGALCFSYSGLCRFSSAFGGRSSTRGRCVQPCRRRYRWGEKTGTFFSMKDLCALDALDEIRAAGVRSLKIEGRLRPAHYVASVVRAYRLALDAPPGDAAARAEARRLLEDALGRPGT</sequence>
<dbReference type="InterPro" id="IPR001539">
    <property type="entry name" value="Peptidase_U32"/>
</dbReference>
<comment type="caution">
    <text evidence="1">The sequence shown here is derived from an EMBL/GenBank/DDBJ whole genome shotgun (WGS) entry which is preliminary data.</text>
</comment>
<dbReference type="PANTHER" id="PTHR30217">
    <property type="entry name" value="PEPTIDASE U32 FAMILY"/>
    <property type="match status" value="1"/>
</dbReference>
<dbReference type="RefSeq" id="WP_163300015.1">
    <property type="nucleotide sequence ID" value="NZ_JAAGRR010000248.1"/>
</dbReference>
<protein>
    <submittedName>
        <fullName evidence="1">U32 family peptidase</fullName>
    </submittedName>
</protein>
<dbReference type="Pfam" id="PF01136">
    <property type="entry name" value="Peptidase_U32"/>
    <property type="match status" value="1"/>
</dbReference>
<dbReference type="EMBL" id="JAAGRR010000248">
    <property type="protein sequence ID" value="NDY43632.1"/>
    <property type="molecule type" value="Genomic_DNA"/>
</dbReference>
<organism evidence="1 2">
    <name type="scientific">Dissulfurirhabdus thermomarina</name>
    <dbReference type="NCBI Taxonomy" id="1765737"/>
    <lineage>
        <taxon>Bacteria</taxon>
        <taxon>Deltaproteobacteria</taxon>
        <taxon>Dissulfurirhabdaceae</taxon>
        <taxon>Dissulfurirhabdus</taxon>
    </lineage>
</organism>
<accession>A0A6N9TQT2</accession>
<evidence type="ECO:0000313" key="2">
    <source>
        <dbReference type="Proteomes" id="UP000469346"/>
    </source>
</evidence>
<dbReference type="Proteomes" id="UP000469346">
    <property type="component" value="Unassembled WGS sequence"/>
</dbReference>
<reference evidence="1 2" key="1">
    <citation type="submission" date="2020-02" db="EMBL/GenBank/DDBJ databases">
        <title>Comparative genomics of sulfur disproportionating microorganisms.</title>
        <authorList>
            <person name="Ward L.M."/>
            <person name="Bertran E."/>
            <person name="Johnston D.T."/>
        </authorList>
    </citation>
    <scope>NUCLEOTIDE SEQUENCE [LARGE SCALE GENOMIC DNA]</scope>
    <source>
        <strain evidence="1 2">DSM 100025</strain>
    </source>
</reference>
<dbReference type="AlphaFoldDB" id="A0A6N9TQT2"/>
<keyword evidence="2" id="KW-1185">Reference proteome</keyword>
<feature type="non-terminal residue" evidence="1">
    <location>
        <position position="298"/>
    </location>
</feature>
<dbReference type="PANTHER" id="PTHR30217:SF10">
    <property type="entry name" value="23S RRNA 5-HYDROXYCYTIDINE C2501 SYNTHASE"/>
    <property type="match status" value="1"/>
</dbReference>